<dbReference type="InterPro" id="IPR011545">
    <property type="entry name" value="DEAD/DEAH_box_helicase_dom"/>
</dbReference>
<dbReference type="PANTHER" id="PTHR18934:SF113">
    <property type="entry name" value="ATP-DEPENDENT RNA HELICASE TDRD9"/>
    <property type="match status" value="1"/>
</dbReference>
<dbReference type="InterPro" id="IPR014001">
    <property type="entry name" value="Helicase_ATP-bd"/>
</dbReference>
<dbReference type="Pfam" id="PF00271">
    <property type="entry name" value="Helicase_C"/>
    <property type="match status" value="1"/>
</dbReference>
<dbReference type="InterPro" id="IPR001650">
    <property type="entry name" value="Helicase_C-like"/>
</dbReference>
<evidence type="ECO:0008006" key="7">
    <source>
        <dbReference type="Google" id="ProtNLM"/>
    </source>
</evidence>
<dbReference type="PROSITE" id="PS51194">
    <property type="entry name" value="HELICASE_CTER"/>
    <property type="match status" value="1"/>
</dbReference>
<evidence type="ECO:0000259" key="4">
    <source>
        <dbReference type="PROSITE" id="PS51194"/>
    </source>
</evidence>
<dbReference type="GO" id="GO:0003723">
    <property type="term" value="F:RNA binding"/>
    <property type="evidence" value="ECO:0007669"/>
    <property type="project" value="TreeGrafter"/>
</dbReference>
<dbReference type="Proteomes" id="UP000187209">
    <property type="component" value="Unassembled WGS sequence"/>
</dbReference>
<reference evidence="5 6" key="1">
    <citation type="submission" date="2016-11" db="EMBL/GenBank/DDBJ databases">
        <title>The macronuclear genome of Stentor coeruleus: a giant cell with tiny introns.</title>
        <authorList>
            <person name="Slabodnick M."/>
            <person name="Ruby J.G."/>
            <person name="Reiff S.B."/>
            <person name="Swart E.C."/>
            <person name="Gosai S."/>
            <person name="Prabakaran S."/>
            <person name="Witkowska E."/>
            <person name="Larue G.E."/>
            <person name="Fisher S."/>
            <person name="Freeman R.M."/>
            <person name="Gunawardena J."/>
            <person name="Chu W."/>
            <person name="Stover N.A."/>
            <person name="Gregory B.D."/>
            <person name="Nowacki M."/>
            <person name="Derisi J."/>
            <person name="Roy S.W."/>
            <person name="Marshall W.F."/>
            <person name="Sood P."/>
        </authorList>
    </citation>
    <scope>NUCLEOTIDE SEQUENCE [LARGE SCALE GENOMIC DNA]</scope>
    <source>
        <strain evidence="5">WM001</strain>
    </source>
</reference>
<evidence type="ECO:0000256" key="2">
    <source>
        <dbReference type="ARBA" id="ARBA00022840"/>
    </source>
</evidence>
<dbReference type="SMART" id="SM00487">
    <property type="entry name" value="DEXDc"/>
    <property type="match status" value="1"/>
</dbReference>
<dbReference type="OrthoDB" id="66977at2759"/>
<dbReference type="InterPro" id="IPR027417">
    <property type="entry name" value="P-loop_NTPase"/>
</dbReference>
<accession>A0A1R2CHM5</accession>
<comment type="caution">
    <text evidence="5">The sequence shown here is derived from an EMBL/GenBank/DDBJ whole genome shotgun (WGS) entry which is preliminary data.</text>
</comment>
<dbReference type="PANTHER" id="PTHR18934">
    <property type="entry name" value="ATP-DEPENDENT RNA HELICASE"/>
    <property type="match status" value="1"/>
</dbReference>
<evidence type="ECO:0000259" key="3">
    <source>
        <dbReference type="PROSITE" id="PS51192"/>
    </source>
</evidence>
<dbReference type="CDD" id="cd17917">
    <property type="entry name" value="DEXHc_RHA-like"/>
    <property type="match status" value="1"/>
</dbReference>
<name>A0A1R2CHM5_9CILI</name>
<proteinExistence type="predicted"/>
<keyword evidence="6" id="KW-1185">Reference proteome</keyword>
<dbReference type="EMBL" id="MPUH01000148">
    <property type="protein sequence ID" value="OMJ88539.1"/>
    <property type="molecule type" value="Genomic_DNA"/>
</dbReference>
<keyword evidence="1" id="KW-0547">Nucleotide-binding</keyword>
<dbReference type="GO" id="GO:0004386">
    <property type="term" value="F:helicase activity"/>
    <property type="evidence" value="ECO:0007669"/>
    <property type="project" value="TreeGrafter"/>
</dbReference>
<dbReference type="SMART" id="SM00490">
    <property type="entry name" value="HELICc"/>
    <property type="match status" value="1"/>
</dbReference>
<dbReference type="GO" id="GO:0005524">
    <property type="term" value="F:ATP binding"/>
    <property type="evidence" value="ECO:0007669"/>
    <property type="project" value="UniProtKB-KW"/>
</dbReference>
<dbReference type="Gene3D" id="1.20.120.1080">
    <property type="match status" value="1"/>
</dbReference>
<protein>
    <recommendedName>
        <fullName evidence="7">RNA helicase</fullName>
    </recommendedName>
</protein>
<evidence type="ECO:0000256" key="1">
    <source>
        <dbReference type="ARBA" id="ARBA00022741"/>
    </source>
</evidence>
<feature type="domain" description="Helicase C-terminal" evidence="4">
    <location>
        <begin position="301"/>
        <end position="485"/>
    </location>
</feature>
<organism evidence="5 6">
    <name type="scientific">Stentor coeruleus</name>
    <dbReference type="NCBI Taxonomy" id="5963"/>
    <lineage>
        <taxon>Eukaryota</taxon>
        <taxon>Sar</taxon>
        <taxon>Alveolata</taxon>
        <taxon>Ciliophora</taxon>
        <taxon>Postciliodesmatophora</taxon>
        <taxon>Heterotrichea</taxon>
        <taxon>Heterotrichida</taxon>
        <taxon>Stentoridae</taxon>
        <taxon>Stentor</taxon>
    </lineage>
</organism>
<evidence type="ECO:0000313" key="5">
    <source>
        <dbReference type="EMBL" id="OMJ88539.1"/>
    </source>
</evidence>
<dbReference type="AlphaFoldDB" id="A0A1R2CHM5"/>
<dbReference type="Pfam" id="PF00270">
    <property type="entry name" value="DEAD"/>
    <property type="match status" value="1"/>
</dbReference>
<dbReference type="PROSITE" id="PS51192">
    <property type="entry name" value="HELICASE_ATP_BIND_1"/>
    <property type="match status" value="1"/>
</dbReference>
<dbReference type="Gene3D" id="3.40.50.300">
    <property type="entry name" value="P-loop containing nucleotide triphosphate hydrolases"/>
    <property type="match status" value="2"/>
</dbReference>
<sequence length="1243" mass="144446">MASQKVADKFSLPIHQHREGIINLIKNNQVTIVQAETGSGKSTQIPQFLLEAYPKSKIVVSQPRRMAAIAVASRVASELNSDLGSLVGFHIKGECKVSNQTQITYMTSGVLIQIISHIPLSNPLPWDFVIMDEVHERSIEMDFLLVVFKYYLSKGKQFKLILMSATMQNILAGYYSPSSLKLLSKKQFLLEKNDIHEHIIDWTVQESEWMPNIMKNNFYKPTVTTISSTVNFTEVKDPLTVFTTDSRKYKIHINYIKDVLSLINSKIVMDYLMKSSKESLEISLYDVEFIFKNIQKSDPEEIDQVIFTVAVRLILYYFLAEPNKNNETFLVFLPGIQEISQMFEMLQDYFCDCFESLDIIMLHSSIPEKEHIKVLKPPKEGCRRVILSTNIAESSITLPDVSFVIDFCCSREVYFNPKTMNESLILVWAAKATAQQRAGRSGRVSEGNVYRMITSEFHEGLLEYPRPEMQRSCLDKIILKLKLMEISDPKSILAETVEPPSLEQINSSEDFLKEMGAINLTGKISRLGRMYADMPYDIRVTRLCVFSILFHCVKDAMKIASIISLEKNILTNFSALRPSESIKHPYTYMQRLIYAKDSDSDLIMHKNIFDVWYKKFGKEVKMTMFKHGHRHLRNVRPSQAERKFCAKNYFEVNSLREALSNYIDIKQRFLDLKLDPWYFKETPQEPSLKLCIAAAFCDRILVSCYEIFDERMRNREIDMLPNNKSMYISKFPTTITEDDIKGLLSINKEQPESITIARSCAIVKYPDNTNDKTLKMSLWLGNYTRKYLNLAWIVMKQLENGRRVSMKSNPVYISRVPAEYRKEGSIFNVSDRRTGKSIEINFLKRLEYPYKLQHKDIITGEIVKIEEDSVNYSLFTTNYALANSLSLVCTEYSERNKYLLGKNSTVLPPWTFLPYAIILIFTPTAAYIPDPYNKRYLGFTVNSSLRIEFAYLYTHEDALWINDMRNKVSGFVSNLDYFENSGFSMEIIQDIVEFSRKERIPIKAQYPNWEKVINWNCPKFVSETDTWESDGFLPPLKLLNLSEDLSYLYFNIPTIKSLKTSYVTELHTQVEIISITECFLVCSFCQQIICPLTKIKQLPGEPIKFSIRAPYGSLVETDKTESTGFSQFLERNYIVQKWENCNQEHLLGWSDDQGSYISCNSPVQFLLPMMRYEPFNEKMWKKDFEALKGLEISYLKEFAELNIEKLCRICDERFENYDEFSKHVKINDTHMKKETMFMENYVS</sequence>
<dbReference type="SUPFAM" id="SSF52540">
    <property type="entry name" value="P-loop containing nucleoside triphosphate hydrolases"/>
    <property type="match status" value="1"/>
</dbReference>
<dbReference type="CDD" id="cd18791">
    <property type="entry name" value="SF2_C_RHA"/>
    <property type="match status" value="1"/>
</dbReference>
<feature type="domain" description="Helicase ATP-binding" evidence="3">
    <location>
        <begin position="22"/>
        <end position="185"/>
    </location>
</feature>
<gene>
    <name evidence="5" type="ORF">SteCoe_9489</name>
</gene>
<evidence type="ECO:0000313" key="6">
    <source>
        <dbReference type="Proteomes" id="UP000187209"/>
    </source>
</evidence>
<keyword evidence="2" id="KW-0067">ATP-binding</keyword>